<protein>
    <submittedName>
        <fullName evidence="1">Uncharacterized protein</fullName>
    </submittedName>
</protein>
<reference evidence="1 2" key="1">
    <citation type="journal article" date="2015" name="Nature">
        <title>rRNA introns, odd ribosomes, and small enigmatic genomes across a large radiation of phyla.</title>
        <authorList>
            <person name="Brown C.T."/>
            <person name="Hug L.A."/>
            <person name="Thomas B.C."/>
            <person name="Sharon I."/>
            <person name="Castelle C.J."/>
            <person name="Singh A."/>
            <person name="Wilkins M.J."/>
            <person name="Williams K.H."/>
            <person name="Banfield J.F."/>
        </authorList>
    </citation>
    <scope>NUCLEOTIDE SEQUENCE [LARGE SCALE GENOMIC DNA]</scope>
</reference>
<accession>A0A0G2AJK6</accession>
<dbReference type="STRING" id="1619044.UY92_C0020G0005"/>
<sequence length="233" mass="25042">MLIWVSGVGCKSLPAESDPFEPNIQSSQESLAVKEDIVGAWTVIAGEDSFSSIIFEPDDRFYSYLYERPLGDGGWRIQKGVLEIVPGDDPSLTKRYTYATVSGNRLILTSGEEKIIWQRLPSRPTSGSASGIDGGQIAAPNTLTGPITEADLIGTWEAVAGYPPFERVTFVSAGTYSGEGPVTDEGIWLLTGQGLTLQSKFGLLGGTYTISQTDKGTIELSGADPVMKLRRVE</sequence>
<name>A0A0G2AJK6_9BACT</name>
<evidence type="ECO:0000313" key="1">
    <source>
        <dbReference type="EMBL" id="KKW41417.1"/>
    </source>
</evidence>
<dbReference type="AlphaFoldDB" id="A0A0G2AJK6"/>
<evidence type="ECO:0000313" key="2">
    <source>
        <dbReference type="Proteomes" id="UP000033870"/>
    </source>
</evidence>
<dbReference type="EMBL" id="LCRX01000020">
    <property type="protein sequence ID" value="KKW41417.1"/>
    <property type="molecule type" value="Genomic_DNA"/>
</dbReference>
<dbReference type="Proteomes" id="UP000033870">
    <property type="component" value="Unassembled WGS sequence"/>
</dbReference>
<comment type="caution">
    <text evidence="1">The sequence shown here is derived from an EMBL/GenBank/DDBJ whole genome shotgun (WGS) entry which is preliminary data.</text>
</comment>
<gene>
    <name evidence="1" type="ORF">UY92_C0020G0005</name>
</gene>
<organism evidence="1 2">
    <name type="scientific">Candidatus Magasanikbacteria bacterium GW2011_GWA2_56_11</name>
    <dbReference type="NCBI Taxonomy" id="1619044"/>
    <lineage>
        <taxon>Bacteria</taxon>
        <taxon>Candidatus Magasanikiibacteriota</taxon>
    </lineage>
</organism>
<proteinExistence type="predicted"/>